<dbReference type="Proteomes" id="UP000032086">
    <property type="component" value="Unassembled WGS sequence"/>
</dbReference>
<accession>A0AAE2AUD9</accession>
<reference evidence="3 4" key="1">
    <citation type="submission" date="2014-12" db="EMBL/GenBank/DDBJ databases">
        <title>16Stimator: statistical estimation of ribosomal gene copy numbers from draft genome assemblies.</title>
        <authorList>
            <person name="Perisin M.A."/>
            <person name="Vetter M."/>
            <person name="Gilbert J.A."/>
            <person name="Bergelson J."/>
        </authorList>
    </citation>
    <scope>NUCLEOTIDE SEQUENCE [LARGE SCALE GENOMIC DNA]</scope>
    <source>
        <strain evidence="3 4">MEP34</strain>
    </source>
</reference>
<keyword evidence="2" id="KW-0472">Membrane</keyword>
<proteinExistence type="predicted"/>
<feature type="transmembrane region" description="Helical" evidence="2">
    <location>
        <begin position="40"/>
        <end position="62"/>
    </location>
</feature>
<protein>
    <submittedName>
        <fullName evidence="3">Uncharacterized protein</fullName>
    </submittedName>
</protein>
<comment type="caution">
    <text evidence="3">The sequence shown here is derived from an EMBL/GenBank/DDBJ whole genome shotgun (WGS) entry which is preliminary data.</text>
</comment>
<dbReference type="AlphaFoldDB" id="A0AAE2AUD9"/>
<dbReference type="EMBL" id="JXQY01000023">
    <property type="protein sequence ID" value="KIP91906.1"/>
    <property type="molecule type" value="Genomic_DNA"/>
</dbReference>
<evidence type="ECO:0000256" key="2">
    <source>
        <dbReference type="SAM" id="Phobius"/>
    </source>
</evidence>
<organism evidence="3 4">
    <name type="scientific">Pseudomonas fluorescens</name>
    <dbReference type="NCBI Taxonomy" id="294"/>
    <lineage>
        <taxon>Bacteria</taxon>
        <taxon>Pseudomonadati</taxon>
        <taxon>Pseudomonadota</taxon>
        <taxon>Gammaproteobacteria</taxon>
        <taxon>Pseudomonadales</taxon>
        <taxon>Pseudomonadaceae</taxon>
        <taxon>Pseudomonas</taxon>
    </lineage>
</organism>
<evidence type="ECO:0000256" key="1">
    <source>
        <dbReference type="SAM" id="Coils"/>
    </source>
</evidence>
<name>A0AAE2AUD9_PSEFL</name>
<keyword evidence="1" id="KW-0175">Coiled coil</keyword>
<evidence type="ECO:0000313" key="4">
    <source>
        <dbReference type="Proteomes" id="UP000032086"/>
    </source>
</evidence>
<keyword evidence="2" id="KW-1133">Transmembrane helix</keyword>
<dbReference type="RefSeq" id="WP_042609370.1">
    <property type="nucleotide sequence ID" value="NZ_JXQY01000023.1"/>
</dbReference>
<feature type="coiled-coil region" evidence="1">
    <location>
        <begin position="4"/>
        <end position="31"/>
    </location>
</feature>
<gene>
    <name evidence="3" type="ORF">RU10_17835</name>
</gene>
<sequence>MLQNDRENLELDKLMNEIRKLVAERKKLVAEEKKMKWETYFYPVAVIAGVLTATAALIGLSLKL</sequence>
<keyword evidence="2" id="KW-0812">Transmembrane</keyword>
<evidence type="ECO:0000313" key="3">
    <source>
        <dbReference type="EMBL" id="KIP91906.1"/>
    </source>
</evidence>